<dbReference type="InterPro" id="IPR001433">
    <property type="entry name" value="OxRdtase_FAD/NAD-bd"/>
</dbReference>
<protein>
    <submittedName>
        <fullName evidence="3">Oxidoreductase FAD-binding domain protein</fullName>
    </submittedName>
</protein>
<dbReference type="CDD" id="cd06216">
    <property type="entry name" value="FNR_iron_sulfur_binding_2"/>
    <property type="match status" value="1"/>
</dbReference>
<evidence type="ECO:0000313" key="3">
    <source>
        <dbReference type="EMBL" id="ADP98712.1"/>
    </source>
</evidence>
<dbReference type="CDD" id="cd00207">
    <property type="entry name" value="fer2"/>
    <property type="match status" value="1"/>
</dbReference>
<reference evidence="3 4" key="1">
    <citation type="journal article" date="2010" name="Stand. Genomic Sci.">
        <title>Complete genome sequence of Marinobacter adhaerens type strain (HP15), a diatom-interacting marine microorganism.</title>
        <authorList>
            <person name="Gardes A."/>
            <person name="Kaeppel E."/>
            <person name="Shehzad A."/>
            <person name="Seebah S."/>
            <person name="Teeling H."/>
            <person name="Yarza P."/>
            <person name="Glockner F.O."/>
            <person name="Grossart H.P."/>
            <person name="Ullrich M.S."/>
        </authorList>
    </citation>
    <scope>NUCLEOTIDE SEQUENCE [LARGE SCALE GENOMIC DNA]</scope>
    <source>
        <strain evidence="4">DSM 23420 / HP15</strain>
    </source>
</reference>
<dbReference type="eggNOG" id="COG1018">
    <property type="taxonomic scope" value="Bacteria"/>
</dbReference>
<dbReference type="InterPro" id="IPR036010">
    <property type="entry name" value="2Fe-2S_ferredoxin-like_sf"/>
</dbReference>
<dbReference type="Proteomes" id="UP000007077">
    <property type="component" value="Chromosome"/>
</dbReference>
<dbReference type="InterPro" id="IPR050415">
    <property type="entry name" value="MRET"/>
</dbReference>
<dbReference type="PANTHER" id="PTHR47354">
    <property type="entry name" value="NADH OXIDOREDUCTASE HCR"/>
    <property type="match status" value="1"/>
</dbReference>
<organism evidence="3 4">
    <name type="scientific">Marinobacter adhaerens (strain DSM 23420 / HP15)</name>
    <dbReference type="NCBI Taxonomy" id="225937"/>
    <lineage>
        <taxon>Bacteria</taxon>
        <taxon>Pseudomonadati</taxon>
        <taxon>Pseudomonadota</taxon>
        <taxon>Gammaproteobacteria</taxon>
        <taxon>Pseudomonadales</taxon>
        <taxon>Marinobacteraceae</taxon>
        <taxon>Marinobacter</taxon>
    </lineage>
</organism>
<dbReference type="SUPFAM" id="SSF63380">
    <property type="entry name" value="Riboflavin synthase domain-like"/>
    <property type="match status" value="1"/>
</dbReference>
<evidence type="ECO:0000313" key="4">
    <source>
        <dbReference type="Proteomes" id="UP000007077"/>
    </source>
</evidence>
<name>E4PN79_MARAH</name>
<dbReference type="InterPro" id="IPR039261">
    <property type="entry name" value="FNR_nucleotide-bd"/>
</dbReference>
<evidence type="ECO:0000256" key="1">
    <source>
        <dbReference type="ARBA" id="ARBA00034078"/>
    </source>
</evidence>
<dbReference type="SUPFAM" id="SSF52343">
    <property type="entry name" value="Ferredoxin reductase-like, C-terminal NADP-linked domain"/>
    <property type="match status" value="1"/>
</dbReference>
<dbReference type="PATRIC" id="fig|225937.3.peg.2974"/>
<proteinExistence type="predicted"/>
<dbReference type="GO" id="GO:0051536">
    <property type="term" value="F:iron-sulfur cluster binding"/>
    <property type="evidence" value="ECO:0007669"/>
    <property type="project" value="InterPro"/>
</dbReference>
<feature type="domain" description="FAD-binding FR-type" evidence="2">
    <location>
        <begin position="43"/>
        <end position="148"/>
    </location>
</feature>
<dbReference type="GO" id="GO:0016491">
    <property type="term" value="F:oxidoreductase activity"/>
    <property type="evidence" value="ECO:0007669"/>
    <property type="project" value="InterPro"/>
</dbReference>
<dbReference type="InterPro" id="IPR001709">
    <property type="entry name" value="Flavoprot_Pyr_Nucl_cyt_Rdtase"/>
</dbReference>
<evidence type="ECO:0000259" key="2">
    <source>
        <dbReference type="PROSITE" id="PS51384"/>
    </source>
</evidence>
<dbReference type="InterPro" id="IPR017938">
    <property type="entry name" value="Riboflavin_synthase-like_b-brl"/>
</dbReference>
<dbReference type="PANTHER" id="PTHR47354:SF3">
    <property type="entry name" value="OXIDOREDUCTASE-RELATED"/>
    <property type="match status" value="1"/>
</dbReference>
<dbReference type="AlphaFoldDB" id="E4PN79"/>
<dbReference type="HOGENOM" id="CLU_003827_14_2_6"/>
<sequence>MTMLAKQTQQKALHWLGRQLFNRDDPEAFFDPLLERINPMWVQEYTPARVEQILSETGDTKTLVLKPARRWSGFRAGQHVNICVEVDGVRRNRTFSLSSSPLLWQEQGLVTLTIKRLPGGLVTNWLHDHLQTGAVIGLGEAFGDFLIPEPARPVLFIAGGSGITPVLSQLETMAAQDYRAPVTLLYFVRTRDDVIAREKLLALKARYSALTLNIIATNESREPRYLRGQDLDAVPGIKARQVYLCGPKGLMDLAQGLLSERGFADADIHSTFFSVPSANLGNETLGGEVQFEGSQMVVGSEGDATLLEIAEAAGLTPRHGCRMGICHQCSCRKTTGTVINRLTGQTSGPGEETVQLCISVPRGPVSLDL</sequence>
<dbReference type="InterPro" id="IPR008333">
    <property type="entry name" value="Cbr1-like_FAD-bd_dom"/>
</dbReference>
<dbReference type="Pfam" id="PF00175">
    <property type="entry name" value="NAD_binding_1"/>
    <property type="match status" value="1"/>
</dbReference>
<dbReference type="PRINTS" id="PR00371">
    <property type="entry name" value="FPNCR"/>
</dbReference>
<dbReference type="PRINTS" id="PR00410">
    <property type="entry name" value="PHEHYDRXLASE"/>
</dbReference>
<dbReference type="Gene3D" id="2.40.30.10">
    <property type="entry name" value="Translation factors"/>
    <property type="match status" value="1"/>
</dbReference>
<dbReference type="InterPro" id="IPR012675">
    <property type="entry name" value="Beta-grasp_dom_sf"/>
</dbReference>
<dbReference type="Pfam" id="PF00970">
    <property type="entry name" value="FAD_binding_6"/>
    <property type="match status" value="1"/>
</dbReference>
<accession>E4PN79</accession>
<dbReference type="InterPro" id="IPR017927">
    <property type="entry name" value="FAD-bd_FR_type"/>
</dbReference>
<dbReference type="Pfam" id="PF00111">
    <property type="entry name" value="Fer2"/>
    <property type="match status" value="1"/>
</dbReference>
<gene>
    <name evidence="3" type="ordered locus">HP15_2948</name>
</gene>
<dbReference type="SUPFAM" id="SSF54292">
    <property type="entry name" value="2Fe-2S ferredoxin-like"/>
    <property type="match status" value="1"/>
</dbReference>
<dbReference type="Gene3D" id="3.40.50.80">
    <property type="entry name" value="Nucleotide-binding domain of ferredoxin-NADP reductase (FNR) module"/>
    <property type="match status" value="1"/>
</dbReference>
<comment type="cofactor">
    <cofactor evidence="1">
        <name>[2Fe-2S] cluster</name>
        <dbReference type="ChEBI" id="CHEBI:190135"/>
    </cofactor>
</comment>
<dbReference type="InterPro" id="IPR001041">
    <property type="entry name" value="2Fe-2S_ferredoxin-type"/>
</dbReference>
<dbReference type="Gene3D" id="3.10.20.30">
    <property type="match status" value="1"/>
</dbReference>
<dbReference type="KEGG" id="mad:HP15_2948"/>
<reference evidence="4" key="2">
    <citation type="submission" date="2010-02" db="EMBL/GenBank/DDBJ databases">
        <title>Complete genome sequence of Marinobacter adhaerens type strain (HP15).</title>
        <authorList>
            <person name="Gaerdes A.A.M."/>
            <person name="Kaeppel E."/>
            <person name="Shezad A."/>
            <person name="Seebah S."/>
            <person name="Teeling H."/>
            <person name="Yarza P."/>
            <person name="Gloeckner F.O."/>
            <person name="Ullrich M.S."/>
        </authorList>
    </citation>
    <scope>NUCLEOTIDE SEQUENCE [LARGE SCALE GENOMIC DNA]</scope>
    <source>
        <strain evidence="4">DSM 23420 / HP15</strain>
    </source>
</reference>
<dbReference type="PROSITE" id="PS51384">
    <property type="entry name" value="FAD_FR"/>
    <property type="match status" value="1"/>
</dbReference>
<dbReference type="STRING" id="225937.HP15_2948"/>
<dbReference type="EMBL" id="CP001978">
    <property type="protein sequence ID" value="ADP98712.1"/>
    <property type="molecule type" value="Genomic_DNA"/>
</dbReference>